<protein>
    <recommendedName>
        <fullName evidence="6">NAD-capped RNA hydrolase NudC</fullName>
        <shortName evidence="6">DeNADding enzyme NudC</shortName>
        <ecNumber evidence="6">3.6.1.-</ecNumber>
    </recommendedName>
    <alternativeName>
        <fullName evidence="6">NADH pyrophosphatase</fullName>
        <ecNumber evidence="6">3.6.1.22</ecNumber>
    </alternativeName>
</protein>
<evidence type="ECO:0000256" key="1">
    <source>
        <dbReference type="ARBA" id="ARBA00022723"/>
    </source>
</evidence>
<evidence type="ECO:0000313" key="9">
    <source>
        <dbReference type="Proteomes" id="UP000587991"/>
    </source>
</evidence>
<keyword evidence="5 6" id="KW-0464">Manganese</keyword>
<dbReference type="NCBIfam" id="NF001299">
    <property type="entry name" value="PRK00241.1"/>
    <property type="match status" value="1"/>
</dbReference>
<feature type="short sequence motif" description="Nudix box" evidence="6">
    <location>
        <begin position="171"/>
        <end position="192"/>
    </location>
</feature>
<evidence type="ECO:0000256" key="4">
    <source>
        <dbReference type="ARBA" id="ARBA00023027"/>
    </source>
</evidence>
<dbReference type="CDD" id="cd03429">
    <property type="entry name" value="NUDIX_NADH_pyrophosphatase_Nudt13"/>
    <property type="match status" value="1"/>
</dbReference>
<dbReference type="Pfam" id="PF09297">
    <property type="entry name" value="Zn_ribbon_NUD"/>
    <property type="match status" value="1"/>
</dbReference>
<feature type="binding site" evidence="6">
    <location>
        <position position="131"/>
    </location>
    <ligand>
        <name>Zn(2+)</name>
        <dbReference type="ChEBI" id="CHEBI:29105"/>
    </ligand>
</feature>
<evidence type="ECO:0000256" key="6">
    <source>
        <dbReference type="HAMAP-Rule" id="MF_00297"/>
    </source>
</evidence>
<dbReference type="Pfam" id="PF00293">
    <property type="entry name" value="NUDIX"/>
    <property type="match status" value="1"/>
</dbReference>
<feature type="binding site" evidence="6">
    <location>
        <position position="170"/>
    </location>
    <ligand>
        <name>a divalent metal cation</name>
        <dbReference type="ChEBI" id="CHEBI:60240"/>
        <label>1</label>
    </ligand>
</feature>
<dbReference type="RefSeq" id="WP_168876525.1">
    <property type="nucleotide sequence ID" value="NZ_JABAIM010000001.1"/>
</dbReference>
<comment type="cofactor">
    <cofactor evidence="6">
        <name>Zn(2+)</name>
        <dbReference type="ChEBI" id="CHEBI:29105"/>
    </cofactor>
    <text evidence="6">Binds 1 zinc ion per subunit.</text>
</comment>
<dbReference type="PROSITE" id="PS51462">
    <property type="entry name" value="NUDIX"/>
    <property type="match status" value="1"/>
</dbReference>
<dbReference type="InterPro" id="IPR000086">
    <property type="entry name" value="NUDIX_hydrolase_dom"/>
</dbReference>
<evidence type="ECO:0000256" key="5">
    <source>
        <dbReference type="ARBA" id="ARBA00023211"/>
    </source>
</evidence>
<feature type="binding site" evidence="6">
    <location>
        <position position="123"/>
    </location>
    <ligand>
        <name>substrate</name>
    </ligand>
</feature>
<dbReference type="GO" id="GO:0000287">
    <property type="term" value="F:magnesium ion binding"/>
    <property type="evidence" value="ECO:0007669"/>
    <property type="project" value="UniProtKB-UniRule"/>
</dbReference>
<accession>A0A847SG81</accession>
<keyword evidence="4 6" id="KW-0520">NAD</keyword>
<evidence type="ECO:0000256" key="3">
    <source>
        <dbReference type="ARBA" id="ARBA00022842"/>
    </source>
</evidence>
<dbReference type="InterPro" id="IPR015797">
    <property type="entry name" value="NUDIX_hydrolase-like_dom_sf"/>
</dbReference>
<dbReference type="InterPro" id="IPR020084">
    <property type="entry name" value="NUDIX_hydrolase_CS"/>
</dbReference>
<comment type="function">
    <text evidence="6">mRNA decapping enzyme that specifically removes the nicotinamide adenine dinucleotide (NAD) cap from a subset of mRNAs by hydrolyzing the diphosphate linkage to produce nicotinamide mononucleotide (NMN) and 5' monophosphate mRNA. The NAD-cap is present at the 5'-end of some mRNAs and stabilizes RNA against 5'-processing. Has preference for mRNAs with a 5'-end purine. Catalyzes the hydrolysis of a broad range of dinucleotide pyrophosphates.</text>
</comment>
<dbReference type="GO" id="GO:0000210">
    <property type="term" value="F:NAD+ diphosphatase activity"/>
    <property type="evidence" value="ECO:0007669"/>
    <property type="project" value="UniProtKB-UniRule"/>
</dbReference>
<feature type="binding site" evidence="6">
    <location>
        <position position="128"/>
    </location>
    <ligand>
        <name>Zn(2+)</name>
        <dbReference type="ChEBI" id="CHEBI:29105"/>
    </ligand>
</feature>
<dbReference type="Proteomes" id="UP000587991">
    <property type="component" value="Unassembled WGS sequence"/>
</dbReference>
<dbReference type="Gene3D" id="3.90.79.20">
    <property type="match status" value="1"/>
</dbReference>
<dbReference type="GO" id="GO:0030145">
    <property type="term" value="F:manganese ion binding"/>
    <property type="evidence" value="ECO:0007669"/>
    <property type="project" value="UniProtKB-UniRule"/>
</dbReference>
<feature type="binding site" evidence="6">
    <location>
        <begin position="204"/>
        <end position="211"/>
    </location>
    <ligand>
        <name>substrate</name>
    </ligand>
</feature>
<dbReference type="SUPFAM" id="SSF55811">
    <property type="entry name" value="Nudix"/>
    <property type="match status" value="2"/>
</dbReference>
<comment type="similarity">
    <text evidence="6">Belongs to the Nudix hydrolase family. NudC subfamily.</text>
</comment>
<dbReference type="InterPro" id="IPR015375">
    <property type="entry name" value="NADH_PPase-like_N"/>
</dbReference>
<comment type="catalytic activity">
    <reaction evidence="6">
        <text>a 5'-end NAD(+)-phospho-ribonucleoside in mRNA + H2O = a 5'-end phospho-adenosine-phospho-ribonucleoside in mRNA + beta-nicotinamide D-ribonucleotide + 2 H(+)</text>
        <dbReference type="Rhea" id="RHEA:60876"/>
        <dbReference type="Rhea" id="RHEA-COMP:15698"/>
        <dbReference type="Rhea" id="RHEA-COMP:15719"/>
        <dbReference type="ChEBI" id="CHEBI:14649"/>
        <dbReference type="ChEBI" id="CHEBI:15377"/>
        <dbReference type="ChEBI" id="CHEBI:15378"/>
        <dbReference type="ChEBI" id="CHEBI:144029"/>
        <dbReference type="ChEBI" id="CHEBI:144051"/>
    </reaction>
</comment>
<dbReference type="InterPro" id="IPR049734">
    <property type="entry name" value="NudC-like_C"/>
</dbReference>
<feature type="binding site" evidence="6">
    <location>
        <position position="186"/>
    </location>
    <ligand>
        <name>a divalent metal cation</name>
        <dbReference type="ChEBI" id="CHEBI:60240"/>
        <label>2</label>
    </ligand>
</feature>
<evidence type="ECO:0000259" key="7">
    <source>
        <dbReference type="PROSITE" id="PS51462"/>
    </source>
</evidence>
<feature type="binding site" evidence="6">
    <location>
        <position position="80"/>
    </location>
    <ligand>
        <name>substrate</name>
    </ligand>
</feature>
<feature type="binding site" evidence="6">
    <location>
        <position position="253"/>
    </location>
    <ligand>
        <name>substrate</name>
    </ligand>
</feature>
<dbReference type="EC" id="3.6.1.22" evidence="6"/>
<comment type="catalytic activity">
    <reaction evidence="6">
        <text>NADH + H2O = reduced beta-nicotinamide D-ribonucleotide + AMP + 2 H(+)</text>
        <dbReference type="Rhea" id="RHEA:48868"/>
        <dbReference type="ChEBI" id="CHEBI:15377"/>
        <dbReference type="ChEBI" id="CHEBI:15378"/>
        <dbReference type="ChEBI" id="CHEBI:57945"/>
        <dbReference type="ChEBI" id="CHEBI:90832"/>
        <dbReference type="ChEBI" id="CHEBI:456215"/>
        <dbReference type="EC" id="3.6.1.22"/>
    </reaction>
</comment>
<feature type="binding site" evidence="6">
    <location>
        <position position="190"/>
    </location>
    <ligand>
        <name>a divalent metal cation</name>
        <dbReference type="ChEBI" id="CHEBI:60240"/>
        <label>1</label>
    </ligand>
</feature>
<proteinExistence type="inferred from homology"/>
<evidence type="ECO:0000313" key="8">
    <source>
        <dbReference type="EMBL" id="NLR74952.1"/>
    </source>
</evidence>
<feature type="binding site" evidence="6">
    <location>
        <position position="113"/>
    </location>
    <ligand>
        <name>Zn(2+)</name>
        <dbReference type="ChEBI" id="CHEBI:29105"/>
    </ligand>
</feature>
<dbReference type="EMBL" id="JABAIM010000001">
    <property type="protein sequence ID" value="NLR74952.1"/>
    <property type="molecule type" value="Genomic_DNA"/>
</dbReference>
<dbReference type="PROSITE" id="PS00893">
    <property type="entry name" value="NUDIX_BOX"/>
    <property type="match status" value="1"/>
</dbReference>
<sequence>MLPSRFEPALTPPADSQAAPLYFVFRNGELLLQGEPAQLAPLPAQTDGLHYLGQLEDTPCYTAHYPHDDTPEGCQWVGLRASHALIGNELFQIAGRASQILEWDRSHRFCGVCGNPTRIKPGERARECTACGHQVWPRISPAMMVLVRRGKQLLMARGPHFPPGVYSALAGFVEAGESLEQTVHREVREEVGVRIHNLRYFHSQSWPFPHSLMLAFTADYLEGELTPDLYEIEDARWFDIDDLPNWPFKASIAHQLLSHVVAQIRQEEG</sequence>
<feature type="binding site" evidence="6">
    <location>
        <position position="190"/>
    </location>
    <ligand>
        <name>a divalent metal cation</name>
        <dbReference type="ChEBI" id="CHEBI:60240"/>
        <label>3</label>
    </ligand>
</feature>
<dbReference type="Gene3D" id="3.90.79.10">
    <property type="entry name" value="Nucleoside Triphosphate Pyrophosphohydrolase"/>
    <property type="match status" value="1"/>
</dbReference>
<dbReference type="PANTHER" id="PTHR11383:SF3">
    <property type="entry name" value="NAD(P)H PYROPHOSPHATASE NUDT13, MITOCHONDRIAL"/>
    <property type="match status" value="1"/>
</dbReference>
<feature type="binding site" evidence="6">
    <location>
        <position position="231"/>
    </location>
    <ligand>
        <name>a divalent metal cation</name>
        <dbReference type="ChEBI" id="CHEBI:60240"/>
        <label>3</label>
    </ligand>
</feature>
<dbReference type="HAMAP" id="MF_00297">
    <property type="entry name" value="Nudix_NudC"/>
    <property type="match status" value="1"/>
</dbReference>
<keyword evidence="9" id="KW-1185">Reference proteome</keyword>
<keyword evidence="6" id="KW-0862">Zinc</keyword>
<comment type="caution">
    <text evidence="8">The sequence shown here is derived from an EMBL/GenBank/DDBJ whole genome shotgun (WGS) entry which is preliminary data.</text>
</comment>
<dbReference type="AlphaFoldDB" id="A0A847SG81"/>
<feature type="domain" description="Nudix hydrolase" evidence="7">
    <location>
        <begin position="137"/>
        <end position="260"/>
    </location>
</feature>
<comment type="caution">
    <text evidence="6">Lacks conserved residue(s) required for the propagation of feature annotation.</text>
</comment>
<organism evidence="8 9">
    <name type="scientific">Leeia aquatica</name>
    <dbReference type="NCBI Taxonomy" id="2725557"/>
    <lineage>
        <taxon>Bacteria</taxon>
        <taxon>Pseudomonadati</taxon>
        <taxon>Pseudomonadota</taxon>
        <taxon>Betaproteobacteria</taxon>
        <taxon>Neisseriales</taxon>
        <taxon>Leeiaceae</taxon>
        <taxon>Leeia</taxon>
    </lineage>
</organism>
<comment type="cofactor">
    <cofactor evidence="6">
        <name>Mg(2+)</name>
        <dbReference type="ChEBI" id="CHEBI:18420"/>
    </cofactor>
    <cofactor evidence="6">
        <name>Mn(2+)</name>
        <dbReference type="ChEBI" id="CHEBI:29035"/>
    </cofactor>
    <text evidence="6">Divalent metal cations. Mg(2+) or Mn(2+).</text>
</comment>
<reference evidence="8 9" key="1">
    <citation type="submission" date="2020-04" db="EMBL/GenBank/DDBJ databases">
        <title>Draft genome of Leeia sp. IMCC25680.</title>
        <authorList>
            <person name="Song J."/>
            <person name="Cho J.-C."/>
        </authorList>
    </citation>
    <scope>NUCLEOTIDE SEQUENCE [LARGE SCALE GENOMIC DNA]</scope>
    <source>
        <strain evidence="8 9">IMCC25680</strain>
    </source>
</reference>
<keyword evidence="3 6" id="KW-0460">Magnesium</keyword>
<evidence type="ECO:0000256" key="2">
    <source>
        <dbReference type="ARBA" id="ARBA00022801"/>
    </source>
</evidence>
<feature type="binding site" evidence="6">
    <location>
        <position position="186"/>
    </location>
    <ligand>
        <name>a divalent metal cation</name>
        <dbReference type="ChEBI" id="CHEBI:60240"/>
        <label>3</label>
    </ligand>
</feature>
<feature type="binding site" evidence="6">
    <location>
        <position position="231"/>
    </location>
    <ligand>
        <name>a divalent metal cation</name>
        <dbReference type="ChEBI" id="CHEBI:60240"/>
        <label>1</label>
    </ligand>
</feature>
<dbReference type="GO" id="GO:0008270">
    <property type="term" value="F:zinc ion binding"/>
    <property type="evidence" value="ECO:0007669"/>
    <property type="project" value="UniProtKB-UniRule"/>
</dbReference>
<comment type="catalytic activity">
    <reaction evidence="6">
        <text>NAD(+) + H2O = beta-nicotinamide D-ribonucleotide + AMP + 2 H(+)</text>
        <dbReference type="Rhea" id="RHEA:11800"/>
        <dbReference type="ChEBI" id="CHEBI:14649"/>
        <dbReference type="ChEBI" id="CHEBI:15377"/>
        <dbReference type="ChEBI" id="CHEBI:15378"/>
        <dbReference type="ChEBI" id="CHEBI:57540"/>
        <dbReference type="ChEBI" id="CHEBI:456215"/>
        <dbReference type="EC" id="3.6.1.22"/>
    </reaction>
</comment>
<keyword evidence="2 6" id="KW-0378">Hydrolase</keyword>
<dbReference type="EC" id="3.6.1.-" evidence="6"/>
<keyword evidence="1 6" id="KW-0479">Metal-binding</keyword>
<name>A0A847SG81_9NEIS</name>
<feature type="binding site" evidence="6">
    <location>
        <position position="110"/>
    </location>
    <ligand>
        <name>Zn(2+)</name>
        <dbReference type="ChEBI" id="CHEBI:29105"/>
    </ligand>
</feature>
<comment type="subunit">
    <text evidence="6">Homodimer.</text>
</comment>
<dbReference type="PANTHER" id="PTHR11383">
    <property type="entry name" value="NUCLEOSIDE DIPHOSPHATE-LINKED MOIETY X MOTIF 13"/>
    <property type="match status" value="1"/>
</dbReference>
<gene>
    <name evidence="6 8" type="primary">nudC</name>
    <name evidence="8" type="ORF">HF682_07255</name>
</gene>
<dbReference type="Pfam" id="PF09296">
    <property type="entry name" value="NUDIX-like"/>
    <property type="match status" value="1"/>
</dbReference>
<dbReference type="InterPro" id="IPR022925">
    <property type="entry name" value="RNA_Hydrolase_NudC"/>
</dbReference>
<dbReference type="InterPro" id="IPR015376">
    <property type="entry name" value="Znr_NADH_PPase"/>
</dbReference>